<reference evidence="6" key="1">
    <citation type="submission" date="2022-11" db="UniProtKB">
        <authorList>
            <consortium name="WormBaseParasite"/>
        </authorList>
    </citation>
    <scope>IDENTIFICATION</scope>
</reference>
<feature type="compositionally biased region" description="Basic and acidic residues" evidence="4">
    <location>
        <begin position="22"/>
        <end position="38"/>
    </location>
</feature>
<evidence type="ECO:0000256" key="2">
    <source>
        <dbReference type="ARBA" id="ARBA00010849"/>
    </source>
</evidence>
<sequence>MSDTTVDKPEDVVATESNEAPSADKPDQTADVAAEKAEATPVVEHQPMDTTDPAPSAAAEEVSQPEPASDDSAKPDIAALNQTQPEAKESGGGDAALQQAAAQSIPTRQYLDQTVVPILLQALSALAKERPPNPIDYLANYLMKEKERFTAAGEAAGQ</sequence>
<evidence type="ECO:0000313" key="5">
    <source>
        <dbReference type="Proteomes" id="UP000887566"/>
    </source>
</evidence>
<dbReference type="Gene3D" id="1.20.890.10">
    <property type="entry name" value="cAMP-dependent protein kinase regulatory subunit, dimerization-anchoring domain"/>
    <property type="match status" value="1"/>
</dbReference>
<dbReference type="Pfam" id="PF05186">
    <property type="entry name" value="Dpy-30"/>
    <property type="match status" value="1"/>
</dbReference>
<evidence type="ECO:0000256" key="1">
    <source>
        <dbReference type="ARBA" id="ARBA00004123"/>
    </source>
</evidence>
<protein>
    <submittedName>
        <fullName evidence="6">Uncharacterized protein</fullName>
    </submittedName>
</protein>
<dbReference type="FunFam" id="1.20.890.10:FF:000003">
    <property type="entry name" value="protein dpy-30 homolog"/>
    <property type="match status" value="1"/>
</dbReference>
<evidence type="ECO:0000313" key="6">
    <source>
        <dbReference type="WBParaSite" id="PSAMB.scaffold3053size19867.g20141.t1"/>
    </source>
</evidence>
<accession>A0A914W5B7</accession>
<dbReference type="InterPro" id="IPR049629">
    <property type="entry name" value="DPY30_SDC1_DD"/>
</dbReference>
<evidence type="ECO:0000256" key="4">
    <source>
        <dbReference type="SAM" id="MobiDB-lite"/>
    </source>
</evidence>
<evidence type="ECO:0000256" key="3">
    <source>
        <dbReference type="ARBA" id="ARBA00023242"/>
    </source>
</evidence>
<dbReference type="AlphaFoldDB" id="A0A914W5B7"/>
<keyword evidence="5" id="KW-1185">Reference proteome</keyword>
<dbReference type="Proteomes" id="UP000887566">
    <property type="component" value="Unplaced"/>
</dbReference>
<feature type="compositionally biased region" description="Basic and acidic residues" evidence="4">
    <location>
        <begin position="1"/>
        <end position="11"/>
    </location>
</feature>
<feature type="region of interest" description="Disordered" evidence="4">
    <location>
        <begin position="1"/>
        <end position="103"/>
    </location>
</feature>
<comment type="similarity">
    <text evidence="2">Belongs to the dpy-30 family.</text>
</comment>
<dbReference type="InterPro" id="IPR007858">
    <property type="entry name" value="Dpy-30_motif"/>
</dbReference>
<organism evidence="5 6">
    <name type="scientific">Plectus sambesii</name>
    <dbReference type="NCBI Taxonomy" id="2011161"/>
    <lineage>
        <taxon>Eukaryota</taxon>
        <taxon>Metazoa</taxon>
        <taxon>Ecdysozoa</taxon>
        <taxon>Nematoda</taxon>
        <taxon>Chromadorea</taxon>
        <taxon>Plectida</taxon>
        <taxon>Plectina</taxon>
        <taxon>Plectoidea</taxon>
        <taxon>Plectidae</taxon>
        <taxon>Plectus</taxon>
    </lineage>
</organism>
<comment type="subcellular location">
    <subcellularLocation>
        <location evidence="1">Nucleus</location>
    </subcellularLocation>
</comment>
<name>A0A914W5B7_9BILA</name>
<dbReference type="CDD" id="cd22965">
    <property type="entry name" value="DD_DPY30_SDC1"/>
    <property type="match status" value="1"/>
</dbReference>
<proteinExistence type="inferred from homology"/>
<dbReference type="WBParaSite" id="PSAMB.scaffold3053size19867.g20141.t1">
    <property type="protein sequence ID" value="PSAMB.scaffold3053size19867.g20141.t1"/>
    <property type="gene ID" value="PSAMB.scaffold3053size19867.g20141"/>
</dbReference>
<dbReference type="GO" id="GO:0005634">
    <property type="term" value="C:nucleus"/>
    <property type="evidence" value="ECO:0007669"/>
    <property type="project" value="UniProtKB-SubCell"/>
</dbReference>
<keyword evidence="3" id="KW-0539">Nucleus</keyword>